<dbReference type="EMBL" id="CP056030">
    <property type="protein sequence ID" value="QKZ04258.1"/>
    <property type="molecule type" value="Genomic_DNA"/>
</dbReference>
<dbReference type="KEGG" id="pez:HWQ56_10880"/>
<dbReference type="SUPFAM" id="SSF158472">
    <property type="entry name" value="HAMP domain-like"/>
    <property type="match status" value="1"/>
</dbReference>
<dbReference type="InterPro" id="IPR005467">
    <property type="entry name" value="His_kinase_dom"/>
</dbReference>
<dbReference type="Pfam" id="PF00672">
    <property type="entry name" value="HAMP"/>
    <property type="match status" value="1"/>
</dbReference>
<dbReference type="Pfam" id="PF00512">
    <property type="entry name" value="HisKA"/>
    <property type="match status" value="1"/>
</dbReference>
<feature type="domain" description="HAMP" evidence="13">
    <location>
        <begin position="178"/>
        <end position="233"/>
    </location>
</feature>
<evidence type="ECO:0000313" key="15">
    <source>
        <dbReference type="Proteomes" id="UP000509568"/>
    </source>
</evidence>
<dbReference type="GO" id="GO:0000155">
    <property type="term" value="F:phosphorelay sensor kinase activity"/>
    <property type="evidence" value="ECO:0007669"/>
    <property type="project" value="InterPro"/>
</dbReference>
<dbReference type="PANTHER" id="PTHR45436:SF5">
    <property type="entry name" value="SENSOR HISTIDINE KINASE TRCS"/>
    <property type="match status" value="1"/>
</dbReference>
<keyword evidence="7 14" id="KW-0418">Kinase</keyword>
<evidence type="ECO:0000259" key="12">
    <source>
        <dbReference type="PROSITE" id="PS50109"/>
    </source>
</evidence>
<dbReference type="Pfam" id="PF16750">
    <property type="entry name" value="HK_sensor"/>
    <property type="match status" value="1"/>
</dbReference>
<evidence type="ECO:0000256" key="11">
    <source>
        <dbReference type="SAM" id="Phobius"/>
    </source>
</evidence>
<dbReference type="AlphaFoldDB" id="A0A7D5D6V1"/>
<dbReference type="InterPro" id="IPR031930">
    <property type="entry name" value="HK_sensor"/>
</dbReference>
<keyword evidence="9" id="KW-0902">Two-component regulatory system</keyword>
<dbReference type="Gene3D" id="3.30.565.10">
    <property type="entry name" value="Histidine kinase-like ATPase, C-terminal domain"/>
    <property type="match status" value="1"/>
</dbReference>
<evidence type="ECO:0000256" key="10">
    <source>
        <dbReference type="ARBA" id="ARBA00023136"/>
    </source>
</evidence>
<dbReference type="EC" id="2.7.13.3" evidence="3"/>
<evidence type="ECO:0000256" key="6">
    <source>
        <dbReference type="ARBA" id="ARBA00022692"/>
    </source>
</evidence>
<keyword evidence="4" id="KW-0597">Phosphoprotein</keyword>
<dbReference type="GO" id="GO:0016020">
    <property type="term" value="C:membrane"/>
    <property type="evidence" value="ECO:0007669"/>
    <property type="project" value="UniProtKB-SubCell"/>
</dbReference>
<dbReference type="InterPro" id="IPR003661">
    <property type="entry name" value="HisK_dim/P_dom"/>
</dbReference>
<dbReference type="InterPro" id="IPR003594">
    <property type="entry name" value="HATPase_dom"/>
</dbReference>
<evidence type="ECO:0000256" key="5">
    <source>
        <dbReference type="ARBA" id="ARBA00022679"/>
    </source>
</evidence>
<dbReference type="Gene3D" id="1.10.287.130">
    <property type="match status" value="1"/>
</dbReference>
<dbReference type="InterPro" id="IPR004358">
    <property type="entry name" value="Sig_transdc_His_kin-like_C"/>
</dbReference>
<dbReference type="PROSITE" id="PS50109">
    <property type="entry name" value="HIS_KIN"/>
    <property type="match status" value="1"/>
</dbReference>
<dbReference type="SUPFAM" id="SSF55874">
    <property type="entry name" value="ATPase domain of HSP90 chaperone/DNA topoisomerase II/histidine kinase"/>
    <property type="match status" value="1"/>
</dbReference>
<name>A0A7D5D6V1_9PSED</name>
<feature type="domain" description="Histidine kinase" evidence="12">
    <location>
        <begin position="241"/>
        <end position="447"/>
    </location>
</feature>
<gene>
    <name evidence="14" type="ORF">HWQ56_10880</name>
</gene>
<dbReference type="SMART" id="SM00387">
    <property type="entry name" value="HATPase_c"/>
    <property type="match status" value="1"/>
</dbReference>
<feature type="transmembrane region" description="Helical" evidence="11">
    <location>
        <begin position="9"/>
        <end position="28"/>
    </location>
</feature>
<dbReference type="CDD" id="cd00082">
    <property type="entry name" value="HisKA"/>
    <property type="match status" value="1"/>
</dbReference>
<dbReference type="Proteomes" id="UP000509568">
    <property type="component" value="Chromosome"/>
</dbReference>
<protein>
    <recommendedName>
        <fullName evidence="3">histidine kinase</fullName>
        <ecNumber evidence="3">2.7.13.3</ecNumber>
    </recommendedName>
</protein>
<keyword evidence="15" id="KW-1185">Reference proteome</keyword>
<evidence type="ECO:0000259" key="13">
    <source>
        <dbReference type="PROSITE" id="PS50885"/>
    </source>
</evidence>
<keyword evidence="10 11" id="KW-0472">Membrane</keyword>
<comment type="catalytic activity">
    <reaction evidence="1">
        <text>ATP + protein L-histidine = ADP + protein N-phospho-L-histidine.</text>
        <dbReference type="EC" id="2.7.13.3"/>
    </reaction>
</comment>
<evidence type="ECO:0000256" key="2">
    <source>
        <dbReference type="ARBA" id="ARBA00004370"/>
    </source>
</evidence>
<dbReference type="SUPFAM" id="SSF47384">
    <property type="entry name" value="Homodimeric domain of signal transducing histidine kinase"/>
    <property type="match status" value="1"/>
</dbReference>
<dbReference type="PRINTS" id="PR00344">
    <property type="entry name" value="BCTRLSENSOR"/>
</dbReference>
<keyword evidence="8 11" id="KW-1133">Transmembrane helix</keyword>
<accession>A0A7D5D6V1</accession>
<dbReference type="InterPro" id="IPR003660">
    <property type="entry name" value="HAMP_dom"/>
</dbReference>
<dbReference type="PROSITE" id="PS50885">
    <property type="entry name" value="HAMP"/>
    <property type="match status" value="1"/>
</dbReference>
<evidence type="ECO:0000313" key="14">
    <source>
        <dbReference type="EMBL" id="QKZ04258.1"/>
    </source>
</evidence>
<dbReference type="SMART" id="SM00304">
    <property type="entry name" value="HAMP"/>
    <property type="match status" value="1"/>
</dbReference>
<proteinExistence type="predicted"/>
<evidence type="ECO:0000256" key="4">
    <source>
        <dbReference type="ARBA" id="ARBA00022553"/>
    </source>
</evidence>
<evidence type="ECO:0000256" key="3">
    <source>
        <dbReference type="ARBA" id="ARBA00012438"/>
    </source>
</evidence>
<keyword evidence="5" id="KW-0808">Transferase</keyword>
<dbReference type="SMART" id="SM00388">
    <property type="entry name" value="HisKA"/>
    <property type="match status" value="1"/>
</dbReference>
<dbReference type="InterPro" id="IPR050428">
    <property type="entry name" value="TCS_sensor_his_kinase"/>
</dbReference>
<dbReference type="Gene3D" id="1.10.8.500">
    <property type="entry name" value="HAMP domain in histidine kinase"/>
    <property type="match status" value="1"/>
</dbReference>
<reference evidence="14 15" key="1">
    <citation type="submission" date="2020-06" db="EMBL/GenBank/DDBJ databases">
        <title>Pseudomonas eucalypticola sp. nov., an endophyte of Eucalyptus dunnii leaves with biocontrol ability of eucalyptus leaf blight.</title>
        <authorList>
            <person name="Liu Y."/>
            <person name="Song Z."/>
            <person name="Zeng H."/>
            <person name="Lu M."/>
            <person name="Wang X."/>
            <person name="Lian X."/>
            <person name="Zhang Q."/>
        </authorList>
    </citation>
    <scope>NUCLEOTIDE SEQUENCE [LARGE SCALE GENOMIC DNA]</scope>
    <source>
        <strain evidence="14 15">NP-1</strain>
    </source>
</reference>
<dbReference type="CDD" id="cd06225">
    <property type="entry name" value="HAMP"/>
    <property type="match status" value="1"/>
</dbReference>
<dbReference type="InterPro" id="IPR036890">
    <property type="entry name" value="HATPase_C_sf"/>
</dbReference>
<sequence length="447" mass="49815">MKVPGRGSVLWKLCALLATLMLLVIWLSRSWGMHFEREGYRLSDDAQQTLRGYAAEAEAVWSAGGPAALGQWQQRFSAREPGWAVVLGPDMRPLDGHRLNPRERHALGFAREIDWAMSARARGPLLIKVAFPIDPGGGQLVLQLPDRFVPGMSVSWQLLAHWLVPAALSLLIGALLYRLLIGPLAHLHAHANALREGRLETRLPAVITRRGDELGDLGRTFDHMADRLQQTVALQRRLLRDMSHELRTPLSRLQVAVESDADAPALRQRLAREVQCMRQLVDDTLELVWLDTERPQLALDSLEVGTLWEMLREDACFESGWAPEQLPNELGGPCWVRCHLNGLAQALENILRNAIRHSPAAGQVRLGGRREADHWHLWIDDQGPGVAEQSLEGIFEPFTRLNASRPGGDGFGLGLTIARCRVQLQGGELWAQNLNPGLRLNLRLPVA</sequence>
<dbReference type="Gene3D" id="3.30.450.170">
    <property type="entry name" value="Two-component histidine kinase, sensor domain"/>
    <property type="match status" value="1"/>
</dbReference>
<dbReference type="InterPro" id="IPR038428">
    <property type="entry name" value="HK_sensor_dom_sf"/>
</dbReference>
<dbReference type="InterPro" id="IPR036097">
    <property type="entry name" value="HisK_dim/P_sf"/>
</dbReference>
<evidence type="ECO:0000256" key="1">
    <source>
        <dbReference type="ARBA" id="ARBA00000085"/>
    </source>
</evidence>
<dbReference type="Pfam" id="PF02518">
    <property type="entry name" value="HATPase_c"/>
    <property type="match status" value="1"/>
</dbReference>
<evidence type="ECO:0000256" key="9">
    <source>
        <dbReference type="ARBA" id="ARBA00023012"/>
    </source>
</evidence>
<dbReference type="RefSeq" id="WP_176570471.1">
    <property type="nucleotide sequence ID" value="NZ_CP056030.1"/>
</dbReference>
<dbReference type="PANTHER" id="PTHR45436">
    <property type="entry name" value="SENSOR HISTIDINE KINASE YKOH"/>
    <property type="match status" value="1"/>
</dbReference>
<evidence type="ECO:0000256" key="7">
    <source>
        <dbReference type="ARBA" id="ARBA00022777"/>
    </source>
</evidence>
<comment type="subcellular location">
    <subcellularLocation>
        <location evidence="2">Membrane</location>
    </subcellularLocation>
</comment>
<evidence type="ECO:0000256" key="8">
    <source>
        <dbReference type="ARBA" id="ARBA00022989"/>
    </source>
</evidence>
<keyword evidence="6 11" id="KW-0812">Transmembrane</keyword>
<organism evidence="14 15">
    <name type="scientific">Pseudomonas eucalypticola</name>
    <dbReference type="NCBI Taxonomy" id="2599595"/>
    <lineage>
        <taxon>Bacteria</taxon>
        <taxon>Pseudomonadati</taxon>
        <taxon>Pseudomonadota</taxon>
        <taxon>Gammaproteobacteria</taxon>
        <taxon>Pseudomonadales</taxon>
        <taxon>Pseudomonadaceae</taxon>
        <taxon>Pseudomonas</taxon>
    </lineage>
</organism>